<dbReference type="HAMAP" id="MF_00658">
    <property type="entry name" value="23SrRNA_methyltr_H"/>
    <property type="match status" value="1"/>
</dbReference>
<dbReference type="NCBIfam" id="NF000986">
    <property type="entry name" value="PRK00103.1-4"/>
    <property type="match status" value="1"/>
</dbReference>
<comment type="similarity">
    <text evidence="4 5">Belongs to the RNA methyltransferase RlmH family.</text>
</comment>
<dbReference type="PANTHER" id="PTHR33603:SF1">
    <property type="entry name" value="RIBOSOMAL RNA LARGE SUBUNIT METHYLTRANSFERASE H"/>
    <property type="match status" value="1"/>
</dbReference>
<dbReference type="CDD" id="cd18081">
    <property type="entry name" value="RlmH-like"/>
    <property type="match status" value="1"/>
</dbReference>
<comment type="caution">
    <text evidence="6">The sequence shown here is derived from an EMBL/GenBank/DDBJ whole genome shotgun (WGS) entry which is preliminary data.</text>
</comment>
<comment type="catalytic activity">
    <reaction evidence="5">
        <text>pseudouridine(1915) in 23S rRNA + S-adenosyl-L-methionine = N(3)-methylpseudouridine(1915) in 23S rRNA + S-adenosyl-L-homocysteine + H(+)</text>
        <dbReference type="Rhea" id="RHEA:42752"/>
        <dbReference type="Rhea" id="RHEA-COMP:10221"/>
        <dbReference type="Rhea" id="RHEA-COMP:10222"/>
        <dbReference type="ChEBI" id="CHEBI:15378"/>
        <dbReference type="ChEBI" id="CHEBI:57856"/>
        <dbReference type="ChEBI" id="CHEBI:59789"/>
        <dbReference type="ChEBI" id="CHEBI:65314"/>
        <dbReference type="ChEBI" id="CHEBI:74486"/>
        <dbReference type="EC" id="2.1.1.177"/>
    </reaction>
</comment>
<protein>
    <recommendedName>
        <fullName evidence="5">Ribosomal RNA large subunit methyltransferase H</fullName>
        <ecNumber evidence="5">2.1.1.177</ecNumber>
    </recommendedName>
    <alternativeName>
        <fullName evidence="5">23S rRNA (pseudouridine1915-N3)-methyltransferase</fullName>
    </alternativeName>
    <alternativeName>
        <fullName evidence="5">23S rRNA m3Psi1915 methyltransferase</fullName>
    </alternativeName>
    <alternativeName>
        <fullName evidence="5">rRNA (pseudouridine-N3-)-methyltransferase RlmH</fullName>
    </alternativeName>
</protein>
<keyword evidence="2 5" id="KW-0808">Transferase</keyword>
<keyword evidence="7" id="KW-1185">Reference proteome</keyword>
<dbReference type="InterPro" id="IPR029028">
    <property type="entry name" value="Alpha/beta_knot_MTases"/>
</dbReference>
<keyword evidence="5" id="KW-0963">Cytoplasm</keyword>
<evidence type="ECO:0000313" key="6">
    <source>
        <dbReference type="EMBL" id="TCJ86932.1"/>
    </source>
</evidence>
<dbReference type="PIRSF" id="PIRSF004505">
    <property type="entry name" value="MT_bac"/>
    <property type="match status" value="1"/>
</dbReference>
<dbReference type="EMBL" id="SMFQ01000003">
    <property type="protein sequence ID" value="TCJ86932.1"/>
    <property type="molecule type" value="Genomic_DNA"/>
</dbReference>
<keyword evidence="3 5" id="KW-0949">S-adenosyl-L-methionine</keyword>
<dbReference type="RefSeq" id="WP_131905258.1">
    <property type="nucleotide sequence ID" value="NZ_BAAAFU010000004.1"/>
</dbReference>
<dbReference type="Gene3D" id="3.40.1280.10">
    <property type="match status" value="1"/>
</dbReference>
<comment type="subunit">
    <text evidence="5">Homodimer.</text>
</comment>
<comment type="function">
    <text evidence="5">Specifically methylates the pseudouridine at position 1915 (m3Psi1915) in 23S rRNA.</text>
</comment>
<dbReference type="PANTHER" id="PTHR33603">
    <property type="entry name" value="METHYLTRANSFERASE"/>
    <property type="match status" value="1"/>
</dbReference>
<proteinExistence type="inferred from homology"/>
<keyword evidence="5" id="KW-0698">rRNA processing</keyword>
<dbReference type="Proteomes" id="UP000294887">
    <property type="component" value="Unassembled WGS sequence"/>
</dbReference>
<organism evidence="6 7">
    <name type="scientific">Cocleimonas flava</name>
    <dbReference type="NCBI Taxonomy" id="634765"/>
    <lineage>
        <taxon>Bacteria</taxon>
        <taxon>Pseudomonadati</taxon>
        <taxon>Pseudomonadota</taxon>
        <taxon>Gammaproteobacteria</taxon>
        <taxon>Thiotrichales</taxon>
        <taxon>Thiotrichaceae</taxon>
        <taxon>Cocleimonas</taxon>
    </lineage>
</organism>
<evidence type="ECO:0000256" key="1">
    <source>
        <dbReference type="ARBA" id="ARBA00022603"/>
    </source>
</evidence>
<dbReference type="InterPro" id="IPR003742">
    <property type="entry name" value="RlmH-like"/>
</dbReference>
<dbReference type="AlphaFoldDB" id="A0A4R1F304"/>
<evidence type="ECO:0000256" key="4">
    <source>
        <dbReference type="ARBA" id="ARBA00038303"/>
    </source>
</evidence>
<dbReference type="SUPFAM" id="SSF75217">
    <property type="entry name" value="alpha/beta knot"/>
    <property type="match status" value="1"/>
</dbReference>
<sequence length="157" mass="17563">MNIFLLAVGTKMPDWVTQGYNEYAQRLPAKCALVLKEIPAEKRLKNSNINAITEKESEKIKAAIPNNCRLVVLDVKGKSWSTEQLATRMQDWMMGGQDVALVIGGPDGLSNDILSIAQEKWSLSALTFPHPLVRVILAEQIYRAYTVTENHPYHRAG</sequence>
<evidence type="ECO:0000313" key="7">
    <source>
        <dbReference type="Proteomes" id="UP000294887"/>
    </source>
</evidence>
<dbReference type="GO" id="GO:0070038">
    <property type="term" value="F:rRNA (pseudouridine-N3-)-methyltransferase activity"/>
    <property type="evidence" value="ECO:0007669"/>
    <property type="project" value="UniProtKB-UniRule"/>
</dbReference>
<dbReference type="InterPro" id="IPR029026">
    <property type="entry name" value="tRNA_m1G_MTases_N"/>
</dbReference>
<dbReference type="EC" id="2.1.1.177" evidence="5"/>
<name>A0A4R1F304_9GAMM</name>
<dbReference type="Pfam" id="PF02590">
    <property type="entry name" value="SPOUT_MTase"/>
    <property type="match status" value="1"/>
</dbReference>
<dbReference type="GO" id="GO:0005737">
    <property type="term" value="C:cytoplasm"/>
    <property type="evidence" value="ECO:0007669"/>
    <property type="project" value="UniProtKB-SubCell"/>
</dbReference>
<accession>A0A4R1F304</accession>
<dbReference type="NCBIfam" id="TIGR00246">
    <property type="entry name" value="tRNA_RlmH_YbeA"/>
    <property type="match status" value="1"/>
</dbReference>
<comment type="subcellular location">
    <subcellularLocation>
        <location evidence="5">Cytoplasm</location>
    </subcellularLocation>
</comment>
<reference evidence="6 7" key="1">
    <citation type="submission" date="2019-03" db="EMBL/GenBank/DDBJ databases">
        <title>Genomic Encyclopedia of Type Strains, Phase IV (KMG-IV): sequencing the most valuable type-strain genomes for metagenomic binning, comparative biology and taxonomic classification.</title>
        <authorList>
            <person name="Goeker M."/>
        </authorList>
    </citation>
    <scope>NUCLEOTIDE SEQUENCE [LARGE SCALE GENOMIC DNA]</scope>
    <source>
        <strain evidence="6 7">DSM 24830</strain>
    </source>
</reference>
<feature type="binding site" evidence="5">
    <location>
        <position position="73"/>
    </location>
    <ligand>
        <name>S-adenosyl-L-methionine</name>
        <dbReference type="ChEBI" id="CHEBI:59789"/>
    </ligand>
</feature>
<keyword evidence="1 5" id="KW-0489">Methyltransferase</keyword>
<feature type="binding site" evidence="5">
    <location>
        <position position="104"/>
    </location>
    <ligand>
        <name>S-adenosyl-L-methionine</name>
        <dbReference type="ChEBI" id="CHEBI:59789"/>
    </ligand>
</feature>
<gene>
    <name evidence="5" type="primary">rlmH</name>
    <name evidence="6" type="ORF">EV695_1432</name>
</gene>
<evidence type="ECO:0000256" key="2">
    <source>
        <dbReference type="ARBA" id="ARBA00022679"/>
    </source>
</evidence>
<evidence type="ECO:0000256" key="5">
    <source>
        <dbReference type="HAMAP-Rule" id="MF_00658"/>
    </source>
</evidence>
<feature type="binding site" evidence="5">
    <location>
        <begin position="123"/>
        <end position="128"/>
    </location>
    <ligand>
        <name>S-adenosyl-L-methionine</name>
        <dbReference type="ChEBI" id="CHEBI:59789"/>
    </ligand>
</feature>
<evidence type="ECO:0000256" key="3">
    <source>
        <dbReference type="ARBA" id="ARBA00022691"/>
    </source>
</evidence>
<dbReference type="OrthoDB" id="9806643at2"/>